<dbReference type="InterPro" id="IPR000719">
    <property type="entry name" value="Prot_kinase_dom"/>
</dbReference>
<dbReference type="PANTHER" id="PTHR24346">
    <property type="entry name" value="MAP/MICROTUBULE AFFINITY-REGULATING KINASE"/>
    <property type="match status" value="1"/>
</dbReference>
<dbReference type="InterPro" id="IPR011009">
    <property type="entry name" value="Kinase-like_dom_sf"/>
</dbReference>
<dbReference type="Pfam" id="PF00069">
    <property type="entry name" value="Pkinase"/>
    <property type="match status" value="1"/>
</dbReference>
<dbReference type="AlphaFoldDB" id="A0A7S2V9C3"/>
<dbReference type="PANTHER" id="PTHR24346:SF75">
    <property type="entry name" value="AURORA KINASE"/>
    <property type="match status" value="1"/>
</dbReference>
<protein>
    <recommendedName>
        <fullName evidence="4">Protein kinase domain-containing protein</fullName>
    </recommendedName>
</protein>
<dbReference type="SUPFAM" id="SSF56112">
    <property type="entry name" value="Protein kinase-like (PK-like)"/>
    <property type="match status" value="1"/>
</dbReference>
<feature type="region of interest" description="Disordered" evidence="3">
    <location>
        <begin position="317"/>
        <end position="339"/>
    </location>
</feature>
<dbReference type="GO" id="GO:0035556">
    <property type="term" value="P:intracellular signal transduction"/>
    <property type="evidence" value="ECO:0007669"/>
    <property type="project" value="TreeGrafter"/>
</dbReference>
<sequence length="339" mass="37806">MLNMKLTIDISKANASASPLVTPSGRFHLTREIGRGAEGRVYQASSISSCECRVAVKVISGSRNVCSDHYLPILQLVKHPNILRVVNVEESERYTYIVTELCDKDLFTFLTATPRGLLSEHHAAQLFGQLCRAIRFLHKSGVVHQDIKLENLLIKNDQLKLGDLGSARFIEPVGPKFEESISKSTSMRNGRTFIYLCPELLTKYPNKLKCDGRQADIWAMGITLFVMVSGCLPWQEASPIDENFSMYASSGSLRKFLPQTVSGSLVNLLEGLLCINPLERLDSFDVLEHSWFSTFIYETSQGAPMSCKEHETLSCGKKRSSCGVEGSLSTKKHRSHDIQ</sequence>
<feature type="domain" description="Protein kinase" evidence="4">
    <location>
        <begin position="27"/>
        <end position="292"/>
    </location>
</feature>
<evidence type="ECO:0000256" key="1">
    <source>
        <dbReference type="ARBA" id="ARBA00022741"/>
    </source>
</evidence>
<gene>
    <name evidence="5" type="ORF">FJAP1339_LOCUS11951</name>
</gene>
<dbReference type="PROSITE" id="PS50011">
    <property type="entry name" value="PROTEIN_KINASE_DOM"/>
    <property type="match status" value="1"/>
</dbReference>
<dbReference type="Gene3D" id="1.10.510.10">
    <property type="entry name" value="Transferase(Phosphotransferase) domain 1"/>
    <property type="match status" value="1"/>
</dbReference>
<dbReference type="GO" id="GO:0005737">
    <property type="term" value="C:cytoplasm"/>
    <property type="evidence" value="ECO:0007669"/>
    <property type="project" value="TreeGrafter"/>
</dbReference>
<accession>A0A7S2V9C3</accession>
<name>A0A7S2V9C3_9STRA</name>
<dbReference type="EMBL" id="HBHR01023264">
    <property type="protein sequence ID" value="CAD9874693.1"/>
    <property type="molecule type" value="Transcribed_RNA"/>
</dbReference>
<keyword evidence="1" id="KW-0547">Nucleotide-binding</keyword>
<dbReference type="InterPro" id="IPR008271">
    <property type="entry name" value="Ser/Thr_kinase_AS"/>
</dbReference>
<evidence type="ECO:0000256" key="3">
    <source>
        <dbReference type="SAM" id="MobiDB-lite"/>
    </source>
</evidence>
<reference evidence="5" key="1">
    <citation type="submission" date="2021-01" db="EMBL/GenBank/DDBJ databases">
        <authorList>
            <person name="Corre E."/>
            <person name="Pelletier E."/>
            <person name="Niang G."/>
            <person name="Scheremetjew M."/>
            <person name="Finn R."/>
            <person name="Kale V."/>
            <person name="Holt S."/>
            <person name="Cochrane G."/>
            <person name="Meng A."/>
            <person name="Brown T."/>
            <person name="Cohen L."/>
        </authorList>
    </citation>
    <scope>NUCLEOTIDE SEQUENCE</scope>
    <source>
        <strain evidence="5">CCMP1661</strain>
    </source>
</reference>
<evidence type="ECO:0000256" key="2">
    <source>
        <dbReference type="ARBA" id="ARBA00022840"/>
    </source>
</evidence>
<dbReference type="PROSITE" id="PS00108">
    <property type="entry name" value="PROTEIN_KINASE_ST"/>
    <property type="match status" value="1"/>
</dbReference>
<dbReference type="SMART" id="SM00220">
    <property type="entry name" value="S_TKc"/>
    <property type="match status" value="1"/>
</dbReference>
<feature type="compositionally biased region" description="Basic residues" evidence="3">
    <location>
        <begin position="330"/>
        <end position="339"/>
    </location>
</feature>
<evidence type="ECO:0000313" key="5">
    <source>
        <dbReference type="EMBL" id="CAD9874693.1"/>
    </source>
</evidence>
<keyword evidence="2" id="KW-0067">ATP-binding</keyword>
<dbReference type="GO" id="GO:0004674">
    <property type="term" value="F:protein serine/threonine kinase activity"/>
    <property type="evidence" value="ECO:0007669"/>
    <property type="project" value="TreeGrafter"/>
</dbReference>
<dbReference type="GO" id="GO:0005524">
    <property type="term" value="F:ATP binding"/>
    <property type="evidence" value="ECO:0007669"/>
    <property type="project" value="UniProtKB-KW"/>
</dbReference>
<organism evidence="5">
    <name type="scientific">Fibrocapsa japonica</name>
    <dbReference type="NCBI Taxonomy" id="94617"/>
    <lineage>
        <taxon>Eukaryota</taxon>
        <taxon>Sar</taxon>
        <taxon>Stramenopiles</taxon>
        <taxon>Ochrophyta</taxon>
        <taxon>Raphidophyceae</taxon>
        <taxon>Chattonellales</taxon>
        <taxon>Chattonellaceae</taxon>
        <taxon>Fibrocapsa</taxon>
    </lineage>
</organism>
<evidence type="ECO:0000259" key="4">
    <source>
        <dbReference type="PROSITE" id="PS50011"/>
    </source>
</evidence>
<proteinExistence type="predicted"/>